<proteinExistence type="predicted"/>
<dbReference type="RefSeq" id="WP_055343266.1">
    <property type="nucleotide sequence ID" value="NZ_CDNI01000027.1"/>
</dbReference>
<dbReference type="EMBL" id="CEKZ01000027">
    <property type="protein sequence ID" value="CEP41795.1"/>
    <property type="molecule type" value="Genomic_DNA"/>
</dbReference>
<evidence type="ECO:0000256" key="1">
    <source>
        <dbReference type="ARBA" id="ARBA00018672"/>
    </source>
</evidence>
<dbReference type="InterPro" id="IPR007492">
    <property type="entry name" value="LytTR_DNA-bd_dom"/>
</dbReference>
<evidence type="ECO:0000259" key="5">
    <source>
        <dbReference type="PROSITE" id="PS50930"/>
    </source>
</evidence>
<keyword evidence="3" id="KW-0597">Phosphoprotein</keyword>
<evidence type="ECO:0000259" key="4">
    <source>
        <dbReference type="PROSITE" id="PS50110"/>
    </source>
</evidence>
<sequence length="238" mass="28484">MINIVICEDDHLFREVLRKYLEIILKEITNQFKITEFNCGEDLIENYSDNTDIFFLDIEMEKLTGMDVARKIREVNCNSEIIFTTALAEYIQEGYEVRAYRYLIKPIEFNELKKHVCSCIGDMYKKYEHNLIIHNKGIVYKIQIDNITYIEVMDKDITIHTKDNYYEVKNSLSKLEKDLKEYNCKFYRCHKSYLVNMKHIQYIKKNTVFIDNREIPVSRHKIKDFKLNLADVLGDIIC</sequence>
<dbReference type="InterPro" id="IPR011006">
    <property type="entry name" value="CheY-like_superfamily"/>
</dbReference>
<dbReference type="InterPro" id="IPR046947">
    <property type="entry name" value="LytR-like"/>
</dbReference>
<dbReference type="Gene3D" id="3.40.50.2300">
    <property type="match status" value="1"/>
</dbReference>
<dbReference type="SUPFAM" id="SSF52172">
    <property type="entry name" value="CheY-like"/>
    <property type="match status" value="1"/>
</dbReference>
<dbReference type="Pfam" id="PF04397">
    <property type="entry name" value="LytTR"/>
    <property type="match status" value="1"/>
</dbReference>
<dbReference type="Gene3D" id="2.40.50.1020">
    <property type="entry name" value="LytTr DNA-binding domain"/>
    <property type="match status" value="1"/>
</dbReference>
<comment type="function">
    <text evidence="2">May play the central regulatory role in sporulation. It may be an element of the effector pathway responsible for the activation of sporulation genes in response to nutritional stress. Spo0A may act in concert with spo0H (a sigma factor) to control the expression of some genes that are critical to the sporulation process.</text>
</comment>
<dbReference type="SMART" id="SM00850">
    <property type="entry name" value="LytTR"/>
    <property type="match status" value="1"/>
</dbReference>
<feature type="domain" description="Response regulatory" evidence="4">
    <location>
        <begin position="3"/>
        <end position="120"/>
    </location>
</feature>
<dbReference type="Pfam" id="PF00072">
    <property type="entry name" value="Response_reg"/>
    <property type="match status" value="1"/>
</dbReference>
<dbReference type="PANTHER" id="PTHR37299">
    <property type="entry name" value="TRANSCRIPTIONAL REGULATOR-RELATED"/>
    <property type="match status" value="1"/>
</dbReference>
<evidence type="ECO:0000313" key="6">
    <source>
        <dbReference type="EMBL" id="CEP41795.1"/>
    </source>
</evidence>
<gene>
    <name evidence="6" type="primary">yehT_2</name>
    <name evidence="6" type="ORF">R28058_32681</name>
</gene>
<dbReference type="OrthoDB" id="1756867at2"/>
<evidence type="ECO:0000313" key="7">
    <source>
        <dbReference type="Proteomes" id="UP000049127"/>
    </source>
</evidence>
<dbReference type="GO" id="GO:0003677">
    <property type="term" value="F:DNA binding"/>
    <property type="evidence" value="ECO:0007669"/>
    <property type="project" value="InterPro"/>
</dbReference>
<dbReference type="AlphaFoldDB" id="A0A0C7LNT9"/>
<feature type="modified residue" description="4-aspartylphosphate" evidence="3">
    <location>
        <position position="57"/>
    </location>
</feature>
<accession>A0A0C7LNT9</accession>
<dbReference type="SMART" id="SM00448">
    <property type="entry name" value="REC"/>
    <property type="match status" value="1"/>
</dbReference>
<name>A0A0C7LNT9_PARSO</name>
<organism evidence="6 7">
    <name type="scientific">Paraclostridium sordellii</name>
    <name type="common">Clostridium sordellii</name>
    <dbReference type="NCBI Taxonomy" id="1505"/>
    <lineage>
        <taxon>Bacteria</taxon>
        <taxon>Bacillati</taxon>
        <taxon>Bacillota</taxon>
        <taxon>Clostridia</taxon>
        <taxon>Peptostreptococcales</taxon>
        <taxon>Peptostreptococcaceae</taxon>
        <taxon>Paraclostridium</taxon>
    </lineage>
</organism>
<protein>
    <recommendedName>
        <fullName evidence="1">Stage 0 sporulation protein A homolog</fullName>
    </recommendedName>
</protein>
<feature type="domain" description="HTH LytTR-type" evidence="5">
    <location>
        <begin position="139"/>
        <end position="231"/>
    </location>
</feature>
<dbReference type="GO" id="GO:0000156">
    <property type="term" value="F:phosphorelay response regulator activity"/>
    <property type="evidence" value="ECO:0007669"/>
    <property type="project" value="InterPro"/>
</dbReference>
<dbReference type="Proteomes" id="UP000049127">
    <property type="component" value="Unassembled WGS sequence"/>
</dbReference>
<dbReference type="InterPro" id="IPR001789">
    <property type="entry name" value="Sig_transdc_resp-reg_receiver"/>
</dbReference>
<dbReference type="PROSITE" id="PS50110">
    <property type="entry name" value="RESPONSE_REGULATORY"/>
    <property type="match status" value="1"/>
</dbReference>
<dbReference type="PROSITE" id="PS50930">
    <property type="entry name" value="HTH_LYTTR"/>
    <property type="match status" value="1"/>
</dbReference>
<reference evidence="6 7" key="1">
    <citation type="submission" date="2015-01" db="EMBL/GenBank/DDBJ databases">
        <authorList>
            <person name="Aslett A.Martin."/>
            <person name="De Silva Nishadi"/>
        </authorList>
    </citation>
    <scope>NUCLEOTIDE SEQUENCE [LARGE SCALE GENOMIC DNA]</scope>
    <source>
        <strain evidence="6 7">R28058</strain>
    </source>
</reference>
<evidence type="ECO:0000256" key="2">
    <source>
        <dbReference type="ARBA" id="ARBA00024867"/>
    </source>
</evidence>
<evidence type="ECO:0000256" key="3">
    <source>
        <dbReference type="PROSITE-ProRule" id="PRU00169"/>
    </source>
</evidence>
<dbReference type="PANTHER" id="PTHR37299:SF1">
    <property type="entry name" value="STAGE 0 SPORULATION PROTEIN A HOMOLOG"/>
    <property type="match status" value="1"/>
</dbReference>